<comment type="subcellular location">
    <subcellularLocation>
        <location evidence="1">Cell membrane</location>
        <topology evidence="1">Single-pass type I membrane protein</topology>
    </subcellularLocation>
</comment>
<dbReference type="AlphaFoldDB" id="A0AAP0ES49"/>
<keyword evidence="17" id="KW-0675">Receptor</keyword>
<evidence type="ECO:0000256" key="12">
    <source>
        <dbReference type="ARBA" id="ARBA00022741"/>
    </source>
</evidence>
<dbReference type="FunFam" id="1.10.510.10:FF:000632">
    <property type="entry name" value="leucine-rich repeat receptor-like protein kinase TDR"/>
    <property type="match status" value="1"/>
</dbReference>
<protein>
    <recommendedName>
        <fullName evidence="21">Protein kinase domain-containing protein</fullName>
    </recommendedName>
</protein>
<dbReference type="PANTHER" id="PTHR48056:SF20">
    <property type="entry name" value="PROTEIN KINASE DOMAIN-CONTAINING PROTEIN"/>
    <property type="match status" value="1"/>
</dbReference>
<keyword evidence="15 20" id="KW-1133">Transmembrane helix</keyword>
<keyword evidence="12 19" id="KW-0547">Nucleotide-binding</keyword>
<dbReference type="Gene3D" id="3.80.10.10">
    <property type="entry name" value="Ribonuclease Inhibitor"/>
    <property type="match status" value="4"/>
</dbReference>
<dbReference type="GO" id="GO:0009791">
    <property type="term" value="P:post-embryonic development"/>
    <property type="evidence" value="ECO:0007669"/>
    <property type="project" value="UniProtKB-ARBA"/>
</dbReference>
<evidence type="ECO:0000256" key="18">
    <source>
        <dbReference type="ARBA" id="ARBA00023180"/>
    </source>
</evidence>
<dbReference type="Proteomes" id="UP001417504">
    <property type="component" value="Unassembled WGS sequence"/>
</dbReference>
<evidence type="ECO:0000256" key="19">
    <source>
        <dbReference type="PROSITE-ProRule" id="PRU10141"/>
    </source>
</evidence>
<keyword evidence="4" id="KW-1003">Cell membrane</keyword>
<evidence type="ECO:0000256" key="9">
    <source>
        <dbReference type="ARBA" id="ARBA00022692"/>
    </source>
</evidence>
<evidence type="ECO:0000256" key="17">
    <source>
        <dbReference type="ARBA" id="ARBA00023170"/>
    </source>
</evidence>
<dbReference type="PRINTS" id="PR00019">
    <property type="entry name" value="LEURICHRPT"/>
</dbReference>
<keyword evidence="8" id="KW-0808">Transferase</keyword>
<dbReference type="InterPro" id="IPR011009">
    <property type="entry name" value="Kinase-like_dom_sf"/>
</dbReference>
<gene>
    <name evidence="22" type="ORF">Sjap_021379</name>
</gene>
<dbReference type="GO" id="GO:0048608">
    <property type="term" value="P:reproductive structure development"/>
    <property type="evidence" value="ECO:0007669"/>
    <property type="project" value="UniProtKB-ARBA"/>
</dbReference>
<evidence type="ECO:0000256" key="13">
    <source>
        <dbReference type="ARBA" id="ARBA00022777"/>
    </source>
</evidence>
<dbReference type="FunFam" id="3.80.10.10:FF:000234">
    <property type="entry name" value="Probable inactive receptor kinase RLK902"/>
    <property type="match status" value="1"/>
</dbReference>
<evidence type="ECO:0000313" key="22">
    <source>
        <dbReference type="EMBL" id="KAK9095882.1"/>
    </source>
</evidence>
<evidence type="ECO:0000256" key="6">
    <source>
        <dbReference type="ARBA" id="ARBA00022553"/>
    </source>
</evidence>
<keyword evidence="3" id="KW-0217">Developmental protein</keyword>
<dbReference type="PROSITE" id="PS50011">
    <property type="entry name" value="PROTEIN_KINASE_DOM"/>
    <property type="match status" value="1"/>
</dbReference>
<keyword evidence="13" id="KW-0418">Kinase</keyword>
<dbReference type="InterPro" id="IPR017441">
    <property type="entry name" value="Protein_kinase_ATP_BS"/>
</dbReference>
<dbReference type="InterPro" id="IPR003591">
    <property type="entry name" value="Leu-rich_rpt_typical-subtyp"/>
</dbReference>
<dbReference type="SUPFAM" id="SSF56112">
    <property type="entry name" value="Protein kinase-like (PK-like)"/>
    <property type="match status" value="1"/>
</dbReference>
<keyword evidence="5" id="KW-0723">Serine/threonine-protein kinase</keyword>
<dbReference type="InterPro" id="IPR050647">
    <property type="entry name" value="Plant_LRR-RLKs"/>
</dbReference>
<evidence type="ECO:0000256" key="2">
    <source>
        <dbReference type="ARBA" id="ARBA00008684"/>
    </source>
</evidence>
<keyword evidence="23" id="KW-1185">Reference proteome</keyword>
<comment type="similarity">
    <text evidence="2">Belongs to the protein kinase superfamily. Ser/Thr protein kinase family.</text>
</comment>
<evidence type="ECO:0000256" key="3">
    <source>
        <dbReference type="ARBA" id="ARBA00022473"/>
    </source>
</evidence>
<evidence type="ECO:0000256" key="1">
    <source>
        <dbReference type="ARBA" id="ARBA00004251"/>
    </source>
</evidence>
<keyword evidence="18" id="KW-0325">Glycoprotein</keyword>
<proteinExistence type="inferred from homology"/>
<evidence type="ECO:0000256" key="11">
    <source>
        <dbReference type="ARBA" id="ARBA00022737"/>
    </source>
</evidence>
<evidence type="ECO:0000256" key="14">
    <source>
        <dbReference type="ARBA" id="ARBA00022840"/>
    </source>
</evidence>
<dbReference type="PANTHER" id="PTHR48056">
    <property type="entry name" value="LRR RECEPTOR-LIKE SERINE/THREONINE-PROTEIN KINASE-RELATED"/>
    <property type="match status" value="1"/>
</dbReference>
<dbReference type="InterPro" id="IPR013210">
    <property type="entry name" value="LRR_N_plant-typ"/>
</dbReference>
<dbReference type="Gene3D" id="1.10.510.10">
    <property type="entry name" value="Transferase(Phosphotransferase) domain 1"/>
    <property type="match status" value="1"/>
</dbReference>
<evidence type="ECO:0000256" key="10">
    <source>
        <dbReference type="ARBA" id="ARBA00022729"/>
    </source>
</evidence>
<feature type="domain" description="Protein kinase" evidence="21">
    <location>
        <begin position="695"/>
        <end position="973"/>
    </location>
</feature>
<dbReference type="GO" id="GO:0033612">
    <property type="term" value="F:receptor serine/threonine kinase binding"/>
    <property type="evidence" value="ECO:0007669"/>
    <property type="project" value="TreeGrafter"/>
</dbReference>
<keyword evidence="10" id="KW-0732">Signal</keyword>
<keyword evidence="14 19" id="KW-0067">ATP-binding</keyword>
<evidence type="ECO:0000256" key="15">
    <source>
        <dbReference type="ARBA" id="ARBA00022989"/>
    </source>
</evidence>
<dbReference type="SMART" id="SM00369">
    <property type="entry name" value="LRR_TYP"/>
    <property type="match status" value="6"/>
</dbReference>
<dbReference type="PROSITE" id="PS00107">
    <property type="entry name" value="PROTEIN_KINASE_ATP"/>
    <property type="match status" value="1"/>
</dbReference>
<dbReference type="FunFam" id="3.80.10.10:FF:000470">
    <property type="entry name" value="LRR receptor-like serine/threonine-protein kinase RPK2"/>
    <property type="match status" value="1"/>
</dbReference>
<dbReference type="Pfam" id="PF13855">
    <property type="entry name" value="LRR_8"/>
    <property type="match status" value="2"/>
</dbReference>
<dbReference type="Pfam" id="PF00069">
    <property type="entry name" value="Pkinase"/>
    <property type="match status" value="1"/>
</dbReference>
<dbReference type="Gene3D" id="3.30.200.20">
    <property type="entry name" value="Phosphorylase Kinase, domain 1"/>
    <property type="match status" value="1"/>
</dbReference>
<evidence type="ECO:0000256" key="8">
    <source>
        <dbReference type="ARBA" id="ARBA00022679"/>
    </source>
</evidence>
<dbReference type="InterPro" id="IPR008271">
    <property type="entry name" value="Ser/Thr_kinase_AS"/>
</dbReference>
<dbReference type="Pfam" id="PF00560">
    <property type="entry name" value="LRR_1"/>
    <property type="match status" value="3"/>
</dbReference>
<accession>A0AAP0ES49</accession>
<dbReference type="GO" id="GO:0005886">
    <property type="term" value="C:plasma membrane"/>
    <property type="evidence" value="ECO:0007669"/>
    <property type="project" value="UniProtKB-SubCell"/>
</dbReference>
<dbReference type="SUPFAM" id="SSF52047">
    <property type="entry name" value="RNI-like"/>
    <property type="match status" value="1"/>
</dbReference>
<evidence type="ECO:0000256" key="5">
    <source>
        <dbReference type="ARBA" id="ARBA00022527"/>
    </source>
</evidence>
<dbReference type="EMBL" id="JBBNAE010000009">
    <property type="protein sequence ID" value="KAK9095882.1"/>
    <property type="molecule type" value="Genomic_DNA"/>
</dbReference>
<keyword evidence="7" id="KW-0433">Leucine-rich repeat</keyword>
<dbReference type="GO" id="GO:0005524">
    <property type="term" value="F:ATP binding"/>
    <property type="evidence" value="ECO:0007669"/>
    <property type="project" value="UniProtKB-UniRule"/>
</dbReference>
<dbReference type="InterPro" id="IPR001611">
    <property type="entry name" value="Leu-rich_rpt"/>
</dbReference>
<dbReference type="FunFam" id="3.80.10.10:FF:000215">
    <property type="entry name" value="Receptor-like protein kinase HSL1"/>
    <property type="match status" value="1"/>
</dbReference>
<keyword evidence="9 20" id="KW-0812">Transmembrane</keyword>
<dbReference type="SUPFAM" id="SSF52058">
    <property type="entry name" value="L domain-like"/>
    <property type="match status" value="1"/>
</dbReference>
<keyword evidence="16 20" id="KW-0472">Membrane</keyword>
<evidence type="ECO:0000256" key="7">
    <source>
        <dbReference type="ARBA" id="ARBA00022614"/>
    </source>
</evidence>
<dbReference type="Pfam" id="PF08263">
    <property type="entry name" value="LRRNT_2"/>
    <property type="match status" value="1"/>
</dbReference>
<feature type="transmembrane region" description="Helical" evidence="20">
    <location>
        <begin position="630"/>
        <end position="652"/>
    </location>
</feature>
<evidence type="ECO:0000259" key="21">
    <source>
        <dbReference type="PROSITE" id="PS50011"/>
    </source>
</evidence>
<dbReference type="GO" id="GO:0004674">
    <property type="term" value="F:protein serine/threonine kinase activity"/>
    <property type="evidence" value="ECO:0007669"/>
    <property type="project" value="UniProtKB-KW"/>
</dbReference>
<dbReference type="PROSITE" id="PS51450">
    <property type="entry name" value="LRR"/>
    <property type="match status" value="1"/>
</dbReference>
<evidence type="ECO:0000256" key="20">
    <source>
        <dbReference type="SAM" id="Phobius"/>
    </source>
</evidence>
<dbReference type="InterPro" id="IPR032675">
    <property type="entry name" value="LRR_dom_sf"/>
</dbReference>
<comment type="caution">
    <text evidence="22">The sequence shown here is derived from an EMBL/GenBank/DDBJ whole genome shotgun (WGS) entry which is preliminary data.</text>
</comment>
<organism evidence="22 23">
    <name type="scientific">Stephania japonica</name>
    <dbReference type="NCBI Taxonomy" id="461633"/>
    <lineage>
        <taxon>Eukaryota</taxon>
        <taxon>Viridiplantae</taxon>
        <taxon>Streptophyta</taxon>
        <taxon>Embryophyta</taxon>
        <taxon>Tracheophyta</taxon>
        <taxon>Spermatophyta</taxon>
        <taxon>Magnoliopsida</taxon>
        <taxon>Ranunculales</taxon>
        <taxon>Menispermaceae</taxon>
        <taxon>Menispermoideae</taxon>
        <taxon>Cissampelideae</taxon>
        <taxon>Stephania</taxon>
    </lineage>
</organism>
<keyword evidence="11" id="KW-0677">Repeat</keyword>
<dbReference type="SMART" id="SM00220">
    <property type="entry name" value="S_TKc"/>
    <property type="match status" value="1"/>
</dbReference>
<name>A0AAP0ES49_9MAGN</name>
<keyword evidence="6" id="KW-0597">Phosphoprotein</keyword>
<evidence type="ECO:0000256" key="16">
    <source>
        <dbReference type="ARBA" id="ARBA00023136"/>
    </source>
</evidence>
<sequence length="985" mass="109400">MTRLLSTPSSMAEPRRIRLDFLIAITVTLTLLHFPPFSTALTVETEALLQFKQQLNDHSNHLRNWNPENKQAPCDFHGITCDPISGQVTEITLEDMSLSGNISTSISVLKSLTILFLPTNLISGVLPNQIVSCSKLRVLNLTGNSLTGSLPDLSPLTNLEILDLSFNYFSGVVPDWIGGLERLTSLCLGQNDFDEGEIPENLGSLKNLTWLYLAAMNLKGAIPNSIFELDQLEILDLSNNKLSGDFPRAITKLKNLFQIELFVNNLTGGIPPEIANLSLLREFDISKNQMSGELPREIGDLKYLNVFQLNENSFSGQLPDGFGNWRFIEGFSIYRNKFTGEFPANFGRYSPLNSFDISENNFSGNFPQFLCESKKLKFLLALNNSFSGELPESYSQCKTLVRFRINQNQLSGKIWNSIWGLPSAAIIDFSDNSFSGSISSEIGISTSLNQLILQNNKFSGEIPAELGKLTQLERFIADHNMFSGQIPPEIGNLKHINSLRLEENALTGSIPSELGGCLRLADLNLAGNSLTGKIPEALSQLSSLNSLNLSRNQLSGTIPEDLQELKLSSIDLSNNQLAGMIPYDIAMMGDQAFSDNKGLCVDQNLRSHTNSRLDLCNGNQNHRSVFENKLALFTIIALALVLLLAGLLLVSYKSFKLNQSSMHDDLEGKQEKDPRLWKLESFHQTEFDAEEIYNLDEDNLIGSGSTGKVYRLDLKKSRVTVAVKQLWKGKEGKVLNSEMGILAKIRHRNILKLYGCLTSEGLNYLVLEYMPNGNLYQALRRCMKGGRPELDWLQRYKIAVGAAKGIAYLHHDCSPAVIHRDIKSTNILLDENYEAKIADFGIAQIAEDPMKGLESGCFAGTHGYIAPELAYSLKVTEKSDVYSFGVVLLELVTGRSPIEPEFGEEKDIVYWVSTHLNSREDIIHILDPEVSTNAEDDMIKILKVSTLCTTKLPSLRPGMREVVKMLTDADPCIVAKSNKISAGKY</sequence>
<dbReference type="InterPro" id="IPR000719">
    <property type="entry name" value="Prot_kinase_dom"/>
</dbReference>
<dbReference type="GO" id="GO:1905393">
    <property type="term" value="P:plant organ formation"/>
    <property type="evidence" value="ECO:0007669"/>
    <property type="project" value="UniProtKB-ARBA"/>
</dbReference>
<dbReference type="PROSITE" id="PS00108">
    <property type="entry name" value="PROTEIN_KINASE_ST"/>
    <property type="match status" value="1"/>
</dbReference>
<evidence type="ECO:0000256" key="4">
    <source>
        <dbReference type="ARBA" id="ARBA00022475"/>
    </source>
</evidence>
<dbReference type="GO" id="GO:0051606">
    <property type="term" value="P:detection of stimulus"/>
    <property type="evidence" value="ECO:0007669"/>
    <property type="project" value="UniProtKB-ARBA"/>
</dbReference>
<dbReference type="GO" id="GO:0048367">
    <property type="term" value="P:shoot system development"/>
    <property type="evidence" value="ECO:0007669"/>
    <property type="project" value="UniProtKB-ARBA"/>
</dbReference>
<feature type="binding site" evidence="19">
    <location>
        <position position="724"/>
    </location>
    <ligand>
        <name>ATP</name>
        <dbReference type="ChEBI" id="CHEBI:30616"/>
    </ligand>
</feature>
<evidence type="ECO:0000313" key="23">
    <source>
        <dbReference type="Proteomes" id="UP001417504"/>
    </source>
</evidence>
<reference evidence="22 23" key="1">
    <citation type="submission" date="2024-01" db="EMBL/GenBank/DDBJ databases">
        <title>Genome assemblies of Stephania.</title>
        <authorList>
            <person name="Yang L."/>
        </authorList>
    </citation>
    <scope>NUCLEOTIDE SEQUENCE [LARGE SCALE GENOMIC DNA]</scope>
    <source>
        <strain evidence="22">QJT</strain>
        <tissue evidence="22">Leaf</tissue>
    </source>
</reference>